<dbReference type="Pfam" id="PF07715">
    <property type="entry name" value="Plug"/>
    <property type="match status" value="1"/>
</dbReference>
<dbReference type="AlphaFoldDB" id="A0A7R6STB9"/>
<name>A0A7R6STB9_9GAMM</name>
<keyword evidence="7" id="KW-0408">Iron</keyword>
<dbReference type="GO" id="GO:0015344">
    <property type="term" value="F:siderophore uptake transmembrane transporter activity"/>
    <property type="evidence" value="ECO:0007669"/>
    <property type="project" value="TreeGrafter"/>
</dbReference>
<evidence type="ECO:0000256" key="4">
    <source>
        <dbReference type="ARBA" id="ARBA00022496"/>
    </source>
</evidence>
<evidence type="ECO:0000256" key="9">
    <source>
        <dbReference type="ARBA" id="ARBA00023077"/>
    </source>
</evidence>
<evidence type="ECO:0000256" key="5">
    <source>
        <dbReference type="ARBA" id="ARBA00022692"/>
    </source>
</evidence>
<evidence type="ECO:0000259" key="16">
    <source>
        <dbReference type="Pfam" id="PF00593"/>
    </source>
</evidence>
<reference evidence="18 19" key="1">
    <citation type="journal article" date="2008" name="Int. J. Syst. Evol. Microbiol.">
        <title>Amphritea japonica sp. nov. and Amphritea balenae sp. nov., isolated from the sediment adjacent to sperm whale carcasses off Kagoshima, Japan.</title>
        <authorList>
            <person name="Miyazaki M."/>
            <person name="Nogi Y."/>
            <person name="Fujiwara Y."/>
            <person name="Kawato M."/>
            <person name="Nagahama T."/>
            <person name="Kubokawa K."/>
            <person name="Horikoshi K."/>
        </authorList>
    </citation>
    <scope>NUCLEOTIDE SEQUENCE [LARGE SCALE GENOMIC DNA]</scope>
    <source>
        <strain evidence="18 19">ATCC BAA-1530</strain>
    </source>
</reference>
<accession>A0A7R6STB9</accession>
<evidence type="ECO:0000256" key="11">
    <source>
        <dbReference type="ARBA" id="ARBA00023237"/>
    </source>
</evidence>
<organism evidence="18 19">
    <name type="scientific">Amphritea japonica ATCC BAA-1530</name>
    <dbReference type="NCBI Taxonomy" id="1278309"/>
    <lineage>
        <taxon>Bacteria</taxon>
        <taxon>Pseudomonadati</taxon>
        <taxon>Pseudomonadota</taxon>
        <taxon>Gammaproteobacteria</taxon>
        <taxon>Oceanospirillales</taxon>
        <taxon>Oceanospirillaceae</taxon>
        <taxon>Amphritea</taxon>
    </lineage>
</organism>
<dbReference type="PROSITE" id="PS52016">
    <property type="entry name" value="TONB_DEPENDENT_REC_3"/>
    <property type="match status" value="1"/>
</dbReference>
<dbReference type="Gene3D" id="2.170.130.10">
    <property type="entry name" value="TonB-dependent receptor, plug domain"/>
    <property type="match status" value="1"/>
</dbReference>
<protein>
    <submittedName>
        <fullName evidence="18">Iron complex outermembrane recepter protein</fullName>
    </submittedName>
</protein>
<dbReference type="Gene3D" id="2.40.170.20">
    <property type="entry name" value="TonB-dependent receptor, beta-barrel domain"/>
    <property type="match status" value="1"/>
</dbReference>
<dbReference type="RefSeq" id="WP_019619929.1">
    <property type="nucleotide sequence ID" value="NZ_AP014545.1"/>
</dbReference>
<feature type="domain" description="TonB-dependent receptor plug" evidence="17">
    <location>
        <begin position="45"/>
        <end position="151"/>
    </location>
</feature>
<evidence type="ECO:0000256" key="13">
    <source>
        <dbReference type="PROSITE-ProRule" id="PRU10144"/>
    </source>
</evidence>
<dbReference type="KEGG" id="ajp:AMJAP_2667"/>
<dbReference type="InterPro" id="IPR012910">
    <property type="entry name" value="Plug_dom"/>
</dbReference>
<feature type="chain" id="PRO_5032507078" evidence="15">
    <location>
        <begin position="24"/>
        <end position="644"/>
    </location>
</feature>
<keyword evidence="3 12" id="KW-1134">Transmembrane beta strand</keyword>
<dbReference type="Pfam" id="PF00593">
    <property type="entry name" value="TonB_dep_Rec_b-barrel"/>
    <property type="match status" value="1"/>
</dbReference>
<evidence type="ECO:0000313" key="18">
    <source>
        <dbReference type="EMBL" id="BBB27254.1"/>
    </source>
</evidence>
<dbReference type="InterPro" id="IPR010917">
    <property type="entry name" value="TonB_rcpt_CS"/>
</dbReference>
<keyword evidence="2 12" id="KW-0813">Transport</keyword>
<dbReference type="InterPro" id="IPR036942">
    <property type="entry name" value="Beta-barrel_TonB_sf"/>
</dbReference>
<keyword evidence="6 15" id="KW-0732">Signal</keyword>
<dbReference type="EMBL" id="AP014545">
    <property type="protein sequence ID" value="BBB27254.1"/>
    <property type="molecule type" value="Genomic_DNA"/>
</dbReference>
<gene>
    <name evidence="18" type="ORF">AMJAP_2667</name>
</gene>
<feature type="domain" description="TonB-dependent receptor-like beta-barrel" evidence="16">
    <location>
        <begin position="179"/>
        <end position="609"/>
    </location>
</feature>
<comment type="subcellular location">
    <subcellularLocation>
        <location evidence="1 12">Cell outer membrane</location>
        <topology evidence="1 12">Multi-pass membrane protein</topology>
    </subcellularLocation>
</comment>
<proteinExistence type="inferred from homology"/>
<feature type="signal peptide" evidence="15">
    <location>
        <begin position="1"/>
        <end position="23"/>
    </location>
</feature>
<dbReference type="InterPro" id="IPR000531">
    <property type="entry name" value="Beta-barrel_TonB"/>
</dbReference>
<evidence type="ECO:0000256" key="2">
    <source>
        <dbReference type="ARBA" id="ARBA00022448"/>
    </source>
</evidence>
<dbReference type="GO" id="GO:0009279">
    <property type="term" value="C:cell outer membrane"/>
    <property type="evidence" value="ECO:0007669"/>
    <property type="project" value="UniProtKB-SubCell"/>
</dbReference>
<sequence length="644" mass="71404">MKHSRLYQAVLLGTSLISAAAVAQENTLSTVVVSATRSEQSENLAPAMISVIDSQQIARSNANTLADLLRSSGMVQVRDTLGDGSRVSVSMRGFGQNTSNNVLILVDGRRLNNPTLEAPRLSSVAVHDIARIEITHGSAGALYGDQAVGGVINIITKTSTETRGSIQISSGSDDTNSLQANISHSYDNGIGIRLSGKHAVSDGYRDNNDSEFDTYTGELSYQHNSGELFIEKQKINDDLRLPGALNDTDLAEDRRQSSKDDFSNGTTDILIFGIDQVLTDNLSLLGEYSKRESNNYGYLGANFNNGSTVESLTPRLSGEWDLNQGTLYLTGGFDQIQSNYENSWGSKYRQDLRAFYLQTIIPLNSSLDLTLGARHSRVEDKNLSSFTSKSRNNKESATVKEIGLSWQLNPQQRLFVRRDESFRFANLDEHGFTLPSVEFLKPQEGTSWEMGWQRQLDDSSITTSLYHLTLKNEILYDAEIANPFGFGGKGANINLDDSRRQGVIIEFSQTLTPALLAGATYTYTDAELTSGSFKGNAVPFVAEHTLNLFTDYQFSSQWSLFVDGQYTGSRYQDDDNLNVQRQIPEQFILNTAVNYKRDNWFASFKVNNLSNEKYDGYAIYSAFSGANHYPAPERNLKLTLGYRF</sequence>
<evidence type="ECO:0000256" key="10">
    <source>
        <dbReference type="ARBA" id="ARBA00023136"/>
    </source>
</evidence>
<dbReference type="PANTHER" id="PTHR32552:SF68">
    <property type="entry name" value="FERRICHROME OUTER MEMBRANE TRANSPORTER_PHAGE RECEPTOR"/>
    <property type="match status" value="1"/>
</dbReference>
<dbReference type="OrthoDB" id="127311at2"/>
<evidence type="ECO:0000256" key="7">
    <source>
        <dbReference type="ARBA" id="ARBA00023004"/>
    </source>
</evidence>
<keyword evidence="10 12" id="KW-0472">Membrane</keyword>
<dbReference type="PANTHER" id="PTHR32552">
    <property type="entry name" value="FERRICHROME IRON RECEPTOR-RELATED"/>
    <property type="match status" value="1"/>
</dbReference>
<keyword evidence="9 14" id="KW-0798">TonB box</keyword>
<dbReference type="InterPro" id="IPR037066">
    <property type="entry name" value="Plug_dom_sf"/>
</dbReference>
<feature type="short sequence motif" description="TonB C-terminal box" evidence="13">
    <location>
        <begin position="627"/>
        <end position="644"/>
    </location>
</feature>
<dbReference type="PROSITE" id="PS01156">
    <property type="entry name" value="TONB_DEPENDENT_REC_2"/>
    <property type="match status" value="1"/>
</dbReference>
<keyword evidence="11 12" id="KW-0998">Cell outer membrane</keyword>
<keyword evidence="19" id="KW-1185">Reference proteome</keyword>
<evidence type="ECO:0000259" key="17">
    <source>
        <dbReference type="Pfam" id="PF07715"/>
    </source>
</evidence>
<dbReference type="SUPFAM" id="SSF56935">
    <property type="entry name" value="Porins"/>
    <property type="match status" value="1"/>
</dbReference>
<keyword evidence="4" id="KW-0410">Iron transport</keyword>
<evidence type="ECO:0000256" key="14">
    <source>
        <dbReference type="RuleBase" id="RU003357"/>
    </source>
</evidence>
<evidence type="ECO:0000256" key="15">
    <source>
        <dbReference type="SAM" id="SignalP"/>
    </source>
</evidence>
<dbReference type="InterPro" id="IPR039426">
    <property type="entry name" value="TonB-dep_rcpt-like"/>
</dbReference>
<keyword evidence="8" id="KW-0406">Ion transport</keyword>
<keyword evidence="5 12" id="KW-0812">Transmembrane</keyword>
<comment type="similarity">
    <text evidence="12 14">Belongs to the TonB-dependent receptor family.</text>
</comment>
<dbReference type="Proteomes" id="UP000595663">
    <property type="component" value="Chromosome"/>
</dbReference>
<evidence type="ECO:0000256" key="1">
    <source>
        <dbReference type="ARBA" id="ARBA00004571"/>
    </source>
</evidence>
<evidence type="ECO:0000313" key="19">
    <source>
        <dbReference type="Proteomes" id="UP000595663"/>
    </source>
</evidence>
<evidence type="ECO:0000256" key="6">
    <source>
        <dbReference type="ARBA" id="ARBA00022729"/>
    </source>
</evidence>
<evidence type="ECO:0000256" key="3">
    <source>
        <dbReference type="ARBA" id="ARBA00022452"/>
    </source>
</evidence>
<evidence type="ECO:0000256" key="12">
    <source>
        <dbReference type="PROSITE-ProRule" id="PRU01360"/>
    </source>
</evidence>
<evidence type="ECO:0000256" key="8">
    <source>
        <dbReference type="ARBA" id="ARBA00023065"/>
    </source>
</evidence>
<dbReference type="CDD" id="cd01347">
    <property type="entry name" value="ligand_gated_channel"/>
    <property type="match status" value="1"/>
</dbReference>